<dbReference type="InterPro" id="IPR003675">
    <property type="entry name" value="Rce1/LyrA-like_dom"/>
</dbReference>
<keyword evidence="1" id="KW-0812">Transmembrane</keyword>
<gene>
    <name evidence="3" type="ORF">H0486_16170</name>
</gene>
<dbReference type="Pfam" id="PF02517">
    <property type="entry name" value="Rce1-like"/>
    <property type="match status" value="1"/>
</dbReference>
<evidence type="ECO:0000256" key="1">
    <source>
        <dbReference type="SAM" id="Phobius"/>
    </source>
</evidence>
<dbReference type="RefSeq" id="WP_228353997.1">
    <property type="nucleotide sequence ID" value="NZ_JACEGA010000001.1"/>
</dbReference>
<feature type="transmembrane region" description="Helical" evidence="1">
    <location>
        <begin position="195"/>
        <end position="215"/>
    </location>
</feature>
<dbReference type="Proteomes" id="UP000574276">
    <property type="component" value="Unassembled WGS sequence"/>
</dbReference>
<feature type="transmembrane region" description="Helical" evidence="1">
    <location>
        <begin position="121"/>
        <end position="139"/>
    </location>
</feature>
<evidence type="ECO:0000259" key="2">
    <source>
        <dbReference type="Pfam" id="PF02517"/>
    </source>
</evidence>
<feature type="transmembrane region" description="Helical" evidence="1">
    <location>
        <begin position="151"/>
        <end position="168"/>
    </location>
</feature>
<feature type="transmembrane region" description="Helical" evidence="1">
    <location>
        <begin position="79"/>
        <end position="101"/>
    </location>
</feature>
<name>A0A839K4Z6_9FIRM</name>
<dbReference type="PANTHER" id="PTHR43592">
    <property type="entry name" value="CAAX AMINO TERMINAL PROTEASE"/>
    <property type="match status" value="1"/>
</dbReference>
<dbReference type="EMBL" id="JACEGA010000001">
    <property type="protein sequence ID" value="MBB2184417.1"/>
    <property type="molecule type" value="Genomic_DNA"/>
</dbReference>
<keyword evidence="1" id="KW-0472">Membrane</keyword>
<accession>A0A839K4Z6</accession>
<dbReference type="GO" id="GO:0004175">
    <property type="term" value="F:endopeptidase activity"/>
    <property type="evidence" value="ECO:0007669"/>
    <property type="project" value="UniProtKB-ARBA"/>
</dbReference>
<keyword evidence="3" id="KW-0482">Metalloprotease</keyword>
<keyword evidence="3" id="KW-0378">Hydrolase</keyword>
<dbReference type="AlphaFoldDB" id="A0A839K4Z6"/>
<dbReference type="GO" id="GO:0080120">
    <property type="term" value="P:CAAX-box protein maturation"/>
    <property type="evidence" value="ECO:0007669"/>
    <property type="project" value="UniProtKB-ARBA"/>
</dbReference>
<dbReference type="GO" id="GO:0006508">
    <property type="term" value="P:proteolysis"/>
    <property type="evidence" value="ECO:0007669"/>
    <property type="project" value="UniProtKB-KW"/>
</dbReference>
<feature type="domain" description="CAAX prenyl protease 2/Lysostaphin resistance protein A-like" evidence="2">
    <location>
        <begin position="121"/>
        <end position="207"/>
    </location>
</feature>
<sequence>MNDEKRQLKPYHGIILFILVILTFLFVAFPIQIKLGLYGVLVTELIILAMSVIPAILLKADLKEVFPIKIPKLRQILGVIVLWIGGLILVTLVTLIIGYFFPEGLLEVSSSIQSVFTSVPAVVSFLIVAGSPAICEEALMRGFILSSFKGLKNRWLIVFIMGLIFGIFHLDPYRFLPTAILGAFLTYIMIETKNILLPALYHFINNGFSTLVSFLSPTNATNAGAQMYVPLVTIGVYLILAAAVPFIILLGAWLLHDKKEKAGQEGLPYIDPTEKAKEKKRRLIRVLTATGLAVVLFVAGFAVTITEAIGMLKPAVQCDMSFDINKDTESQIIPFDIQSAGTYVADYIIENKRGLIDVQIINEEGEVLYQFSCLSMNSNGNEMQLTPGKYQVVIDFVMEDIEEYYENMGYDFDESTRADFNLTGDLTQMTPFRFKMTMNNKLLQY</sequence>
<feature type="transmembrane region" description="Helical" evidence="1">
    <location>
        <begin position="174"/>
        <end position="190"/>
    </location>
</feature>
<feature type="transmembrane region" description="Helical" evidence="1">
    <location>
        <begin position="12"/>
        <end position="31"/>
    </location>
</feature>
<evidence type="ECO:0000313" key="3">
    <source>
        <dbReference type="EMBL" id="MBB2184417.1"/>
    </source>
</evidence>
<keyword evidence="4" id="KW-1185">Reference proteome</keyword>
<keyword evidence="3" id="KW-0645">Protease</keyword>
<feature type="transmembrane region" description="Helical" evidence="1">
    <location>
        <begin position="37"/>
        <end position="58"/>
    </location>
</feature>
<feature type="transmembrane region" description="Helical" evidence="1">
    <location>
        <begin position="227"/>
        <end position="255"/>
    </location>
</feature>
<dbReference type="PANTHER" id="PTHR43592:SF15">
    <property type="entry name" value="CAAX AMINO TERMINAL PROTEASE FAMILY PROTEIN"/>
    <property type="match status" value="1"/>
</dbReference>
<protein>
    <submittedName>
        <fullName evidence="3">CPBP family intramembrane metalloprotease</fullName>
    </submittedName>
</protein>
<organism evidence="3 4">
    <name type="scientific">Variimorphobacter saccharofermentans</name>
    <dbReference type="NCBI Taxonomy" id="2755051"/>
    <lineage>
        <taxon>Bacteria</taxon>
        <taxon>Bacillati</taxon>
        <taxon>Bacillota</taxon>
        <taxon>Clostridia</taxon>
        <taxon>Lachnospirales</taxon>
        <taxon>Lachnospiraceae</taxon>
        <taxon>Variimorphobacter</taxon>
    </lineage>
</organism>
<evidence type="ECO:0000313" key="4">
    <source>
        <dbReference type="Proteomes" id="UP000574276"/>
    </source>
</evidence>
<proteinExistence type="predicted"/>
<comment type="caution">
    <text evidence="3">The sequence shown here is derived from an EMBL/GenBank/DDBJ whole genome shotgun (WGS) entry which is preliminary data.</text>
</comment>
<reference evidence="3 4" key="1">
    <citation type="submission" date="2020-07" db="EMBL/GenBank/DDBJ databases">
        <title>Characterization and genome sequencing of isolate MD1, a novel member within the family Lachnospiraceae.</title>
        <authorList>
            <person name="Rettenmaier R."/>
            <person name="Di Bello L."/>
            <person name="Zinser C."/>
            <person name="Scheitz K."/>
            <person name="Liebl W."/>
            <person name="Zverlov V."/>
        </authorList>
    </citation>
    <scope>NUCLEOTIDE SEQUENCE [LARGE SCALE GENOMIC DNA]</scope>
    <source>
        <strain evidence="3 4">MD1</strain>
    </source>
</reference>
<keyword evidence="1" id="KW-1133">Transmembrane helix</keyword>
<dbReference type="GO" id="GO:0008237">
    <property type="term" value="F:metallopeptidase activity"/>
    <property type="evidence" value="ECO:0007669"/>
    <property type="project" value="UniProtKB-KW"/>
</dbReference>
<feature type="transmembrane region" description="Helical" evidence="1">
    <location>
        <begin position="283"/>
        <end position="305"/>
    </location>
</feature>